<dbReference type="PANTHER" id="PTHR30451:SF5">
    <property type="entry name" value="SLR0019 PROTEIN"/>
    <property type="match status" value="1"/>
</dbReference>
<dbReference type="GO" id="GO:0015473">
    <property type="term" value="F:fimbrial usher porin activity"/>
    <property type="evidence" value="ECO:0007669"/>
    <property type="project" value="InterPro"/>
</dbReference>
<feature type="domain" description="PapC-like C-terminal" evidence="2">
    <location>
        <begin position="796"/>
        <end position="856"/>
    </location>
</feature>
<dbReference type="GO" id="GO:0009279">
    <property type="term" value="C:cell outer membrane"/>
    <property type="evidence" value="ECO:0007669"/>
    <property type="project" value="UniProtKB-SubCell"/>
</dbReference>
<dbReference type="PROSITE" id="PS01151">
    <property type="entry name" value="FIMBRIAL_USHER"/>
    <property type="match status" value="1"/>
</dbReference>
<keyword evidence="4" id="KW-1185">Reference proteome</keyword>
<dbReference type="Proteomes" id="UP000295301">
    <property type="component" value="Unassembled WGS sequence"/>
</dbReference>
<dbReference type="OrthoDB" id="8587at2"/>
<dbReference type="InterPro" id="IPR043142">
    <property type="entry name" value="PapC-like_C_sf"/>
</dbReference>
<dbReference type="AlphaFoldDB" id="A0A4R5VHF4"/>
<dbReference type="EMBL" id="SMUV01000028">
    <property type="protein sequence ID" value="TDK53332.1"/>
    <property type="molecule type" value="Genomic_DNA"/>
</dbReference>
<gene>
    <name evidence="3" type="ORF">E1832_00700</name>
</gene>
<dbReference type="Pfam" id="PF13953">
    <property type="entry name" value="PapC_C"/>
    <property type="match status" value="1"/>
</dbReference>
<keyword evidence="1" id="KW-0472">Membrane</keyword>
<keyword evidence="1" id="KW-0813">Transport</keyword>
<dbReference type="InterPro" id="IPR025949">
    <property type="entry name" value="PapC-like_C"/>
</dbReference>
<dbReference type="Gene3D" id="2.60.40.3110">
    <property type="match status" value="1"/>
</dbReference>
<protein>
    <submittedName>
        <fullName evidence="3">Fimbrial biogenesis outer membrane usher protein</fullName>
    </submittedName>
</protein>
<name>A0A4R5VHF4_9RHOB</name>
<dbReference type="PANTHER" id="PTHR30451">
    <property type="entry name" value="OUTER MEMBRANE USHER PROTEIN"/>
    <property type="match status" value="1"/>
</dbReference>
<evidence type="ECO:0000259" key="2">
    <source>
        <dbReference type="Pfam" id="PF13953"/>
    </source>
</evidence>
<reference evidence="3 4" key="1">
    <citation type="submission" date="2019-03" db="EMBL/GenBank/DDBJ databases">
        <title>Ruegeria lutea sp. nov., a novel strain, isolated from marine sediment, the Masan Bay, South Korea.</title>
        <authorList>
            <person name="Kim J."/>
            <person name="Kim D.-Y."/>
            <person name="Lee S.-S."/>
        </authorList>
    </citation>
    <scope>NUCLEOTIDE SEQUENCE [LARGE SCALE GENOMIC DNA]</scope>
    <source>
        <strain evidence="3 4">318-1</strain>
    </source>
</reference>
<keyword evidence="1" id="KW-0812">Transmembrane</keyword>
<proteinExistence type="inferred from homology"/>
<evidence type="ECO:0000313" key="4">
    <source>
        <dbReference type="Proteomes" id="UP000295301"/>
    </source>
</evidence>
<comment type="similarity">
    <text evidence="1">Belongs to the fimbrial export usher family.</text>
</comment>
<evidence type="ECO:0000256" key="1">
    <source>
        <dbReference type="RuleBase" id="RU003884"/>
    </source>
</evidence>
<keyword evidence="1" id="KW-0998">Cell outer membrane</keyword>
<dbReference type="InterPro" id="IPR042186">
    <property type="entry name" value="FimD_plug_dom"/>
</dbReference>
<dbReference type="Pfam" id="PF00577">
    <property type="entry name" value="Usher"/>
    <property type="match status" value="1"/>
</dbReference>
<keyword evidence="1" id="KW-1029">Fimbrium biogenesis</keyword>
<accession>A0A4R5VHF4</accession>
<dbReference type="InterPro" id="IPR000015">
    <property type="entry name" value="Fimb_usher"/>
</dbReference>
<evidence type="ECO:0000313" key="3">
    <source>
        <dbReference type="EMBL" id="TDK53332.1"/>
    </source>
</evidence>
<dbReference type="GO" id="GO:0009297">
    <property type="term" value="P:pilus assembly"/>
    <property type="evidence" value="ECO:0007669"/>
    <property type="project" value="InterPro"/>
</dbReference>
<sequence>MLSRPDRPVTRRLAAQFRRQVHNPAFRSALLHAGLRSRMAGSQISGAWAPAAGFGREEGVIRASVVLATVCMHMATFAWARDSVLQPHTPGVMHGDANQATPETGKLRPVTDEGVPLFLLVSLNGADTGLIAEFIWFSKVDRIGIQPNELKGIGLTPPGRARSILFLDDIPGLSYRYDAAAQKIEISAAPGRLRRRIINGRNRPAFAEAQPGYGALLNYHLTGNIGSDVLSDGFQVESLFASLEGRLYAPFGALRTTGSVSTRNLGFEGAHFHREDTTYSYSNPRTLVTFSAGDVISSGQSWTRSIRMGGIQIRRDFSLRSDIVTDPQLAYSDTAAVPTAIDVYVNNVNAWSGTVPPGPFTLTDLPTIGESGEAQIVIRDEAGNEKTKTIGFFATENLLRRGQMDFSFEAGVARNRFAQDNFAYSDERLAIASLRFGLTDRLTLQGHVEANSDLVAASGGISSVLFNRAELGLAVGTSRFRGQTGYLGHFDLRTDISGIDFRVSSTRHSGDYADLAYVTSLADGTATDPALLRPAKAQDVLSVSTPLFSDLSTLGVNLINIERADAHNTILSGSFSQRVKWQDADFRVSGFKDVSTENYGLSMGLSIPLGKRTRASSDLRRDGSGEPRAGLRLRKSLDRDVGSSGYRVDIEKTVKGDDWAFLGGSYRGRYGVIDARLQRADDGKIAAAASLEGALVLSDAGLVAGNRISDGFAVVDLGIADVPIHLNNQPVARTGVMGKALVAGLVPYQKNRVSVDASDLPLNANTIATAIQAVPARHSGTTLRMGRGVGTSALAVLRDKTGNFVPVGSDVVVNGRQSDFVVGYDGEVWLENLHRQNRIEVIGGGLRCAARFDLPPPEMSYLELECL</sequence>
<dbReference type="InterPro" id="IPR018030">
    <property type="entry name" value="Fimbrial_membr_usher_CS"/>
</dbReference>
<comment type="subcellular location">
    <subcellularLocation>
        <location evidence="1">Cell outer membrane</location>
        <topology evidence="1">Multi-pass membrane protein</topology>
    </subcellularLocation>
</comment>
<dbReference type="Gene3D" id="2.60.40.2610">
    <property type="entry name" value="Outer membrane usher protein FimD, plug domain"/>
    <property type="match status" value="1"/>
</dbReference>
<organism evidence="3 4">
    <name type="scientific">Antarcticimicrobium luteum</name>
    <dbReference type="NCBI Taxonomy" id="2547397"/>
    <lineage>
        <taxon>Bacteria</taxon>
        <taxon>Pseudomonadati</taxon>
        <taxon>Pseudomonadota</taxon>
        <taxon>Alphaproteobacteria</taxon>
        <taxon>Rhodobacterales</taxon>
        <taxon>Paracoccaceae</taxon>
        <taxon>Antarcticimicrobium</taxon>
    </lineage>
</organism>
<dbReference type="Gene3D" id="2.60.40.2070">
    <property type="match status" value="1"/>
</dbReference>
<comment type="caution">
    <text evidence="3">The sequence shown here is derived from an EMBL/GenBank/DDBJ whole genome shotgun (WGS) entry which is preliminary data.</text>
</comment>